<dbReference type="PANTHER" id="PTHR43105">
    <property type="entry name" value="RESPIRATORY NITRATE REDUCTASE"/>
    <property type="match status" value="1"/>
</dbReference>
<dbReference type="PIRSF" id="PIRSF000144">
    <property type="entry name" value="CbbBc"/>
    <property type="match status" value="1"/>
</dbReference>
<sequence>MKVVRSTCNYCSIACNFDFHVNENGFIERVKPAEDYPINKGFCCVKGLNLDKQNTIYENPVLPLLRNEQGNLEHISWDEAFNIFAERVKSIQDEHGKESFAFLSTGQLLSEEMALAGHIGRTFLGGNGDGNTRLCMATAVVAYKQSFGFDAPPYTLEDLEHSDVMIFIGCNPIVAHPILWSRIAKNKNKDKKVIVIDPRKSESATKADMWIDVNPKSDIRLLYTLSNILIQKGWIDEEFIKNSTEDFEGFKNHVKQYDVNDVEEYTGISKGKVLELAEIIHKGEKVSFWWTMGVNQGFQAVRTAQAIINLALMTGNIGKPGTGPNSITGQCNAMGSRLFSNTTGLYGGGEYSDEKRRKAVAEILEIDESLLPKKPTIPYNEIVDGINKGEIKALWVLATNPLVSWINDLEFKEAAKKLEFLAVQDIYSDTETARYAHLILPSTSGLKKQGLIINTERRLSKVQPVLEKKKDELSDYDIMLGIGKALGMGKMLDKWKTPKDAFEILKKCSKGMPCDITGVDYDALNGSKGVQWPCKEGTKIEGEQRRLFEDGKFYTPNKKAKFIYEDIMKPPYEVDEEYPYILNTGRATVGQWHTQTRTREIPDVEAIIVKEGYINLNTDLAEELDIKENDLVKVTSPNGISNSFLVKLSRAVKKNHIYAPMHYIEANSILPSIFDTYSKEPNYKYAPVKIEKIKGDDYEEN</sequence>
<dbReference type="Gene3D" id="2.20.25.90">
    <property type="entry name" value="ADC-like domains"/>
    <property type="match status" value="1"/>
</dbReference>
<keyword evidence="1" id="KW-0004">4Fe-4S</keyword>
<proteinExistence type="predicted"/>
<dbReference type="Pfam" id="PF00384">
    <property type="entry name" value="Molybdopterin"/>
    <property type="match status" value="1"/>
</dbReference>
<keyword evidence="8" id="KW-1185">Reference proteome</keyword>
<evidence type="ECO:0000313" key="8">
    <source>
        <dbReference type="Proteomes" id="UP000640335"/>
    </source>
</evidence>
<evidence type="ECO:0000256" key="1">
    <source>
        <dbReference type="ARBA" id="ARBA00022485"/>
    </source>
</evidence>
<accession>A0ABR8Q018</accession>
<dbReference type="PANTHER" id="PTHR43105:SF9">
    <property type="entry name" value="NADPH-FE(3+) OXIDOREDUCTASE SUBUNIT ALPHA"/>
    <property type="match status" value="1"/>
</dbReference>
<keyword evidence="2" id="KW-0479">Metal-binding</keyword>
<dbReference type="RefSeq" id="WP_191747594.1">
    <property type="nucleotide sequence ID" value="NZ_JACSQZ010000002.1"/>
</dbReference>
<dbReference type="InterPro" id="IPR050123">
    <property type="entry name" value="Prok_molybdopt-oxidoreductase"/>
</dbReference>
<dbReference type="Pfam" id="PF01568">
    <property type="entry name" value="Molydop_binding"/>
    <property type="match status" value="1"/>
</dbReference>
<keyword evidence="4" id="KW-0408">Iron</keyword>
<keyword evidence="3" id="KW-0560">Oxidoreductase</keyword>
<dbReference type="Pfam" id="PF04879">
    <property type="entry name" value="Molybdop_Fe4S4"/>
    <property type="match status" value="1"/>
</dbReference>
<dbReference type="PROSITE" id="PS51669">
    <property type="entry name" value="4FE4S_MOW_BIS_MGD"/>
    <property type="match status" value="1"/>
</dbReference>
<evidence type="ECO:0000256" key="5">
    <source>
        <dbReference type="ARBA" id="ARBA00023014"/>
    </source>
</evidence>
<dbReference type="Gene3D" id="3.40.50.740">
    <property type="match status" value="1"/>
</dbReference>
<dbReference type="SUPFAM" id="SSF50692">
    <property type="entry name" value="ADC-like"/>
    <property type="match status" value="1"/>
</dbReference>
<evidence type="ECO:0000259" key="6">
    <source>
        <dbReference type="PROSITE" id="PS51669"/>
    </source>
</evidence>
<evidence type="ECO:0000256" key="2">
    <source>
        <dbReference type="ARBA" id="ARBA00022723"/>
    </source>
</evidence>
<organism evidence="7 8">
    <name type="scientific">Clostridium gallinarum</name>
    <dbReference type="NCBI Taxonomy" id="2762246"/>
    <lineage>
        <taxon>Bacteria</taxon>
        <taxon>Bacillati</taxon>
        <taxon>Bacillota</taxon>
        <taxon>Clostridia</taxon>
        <taxon>Eubacteriales</taxon>
        <taxon>Clostridiaceae</taxon>
        <taxon>Clostridium</taxon>
    </lineage>
</organism>
<dbReference type="InterPro" id="IPR006657">
    <property type="entry name" value="MoPterin_dinucl-bd_dom"/>
</dbReference>
<evidence type="ECO:0000313" key="7">
    <source>
        <dbReference type="EMBL" id="MBD7913704.1"/>
    </source>
</evidence>
<dbReference type="SMART" id="SM00926">
    <property type="entry name" value="Molybdop_Fe4S4"/>
    <property type="match status" value="1"/>
</dbReference>
<name>A0ABR8Q018_9CLOT</name>
<feature type="domain" description="4Fe-4S Mo/W bis-MGD-type" evidence="6">
    <location>
        <begin position="1"/>
        <end position="58"/>
    </location>
</feature>
<dbReference type="InterPro" id="IPR009010">
    <property type="entry name" value="Asp_de-COase-like_dom_sf"/>
</dbReference>
<gene>
    <name evidence="7" type="ORF">H9660_00940</name>
</gene>
<evidence type="ECO:0000256" key="3">
    <source>
        <dbReference type="ARBA" id="ARBA00023002"/>
    </source>
</evidence>
<dbReference type="Proteomes" id="UP000640335">
    <property type="component" value="Unassembled WGS sequence"/>
</dbReference>
<dbReference type="InterPro" id="IPR006656">
    <property type="entry name" value="Mopterin_OxRdtase"/>
</dbReference>
<protein>
    <submittedName>
        <fullName evidence="7">Molybdopterin-dependent oxidoreductase</fullName>
    </submittedName>
</protein>
<dbReference type="EMBL" id="JACSQZ010000002">
    <property type="protein sequence ID" value="MBD7913704.1"/>
    <property type="molecule type" value="Genomic_DNA"/>
</dbReference>
<dbReference type="Gene3D" id="3.40.228.10">
    <property type="entry name" value="Dimethylsulfoxide Reductase, domain 2"/>
    <property type="match status" value="1"/>
</dbReference>
<evidence type="ECO:0000256" key="4">
    <source>
        <dbReference type="ARBA" id="ARBA00023004"/>
    </source>
</evidence>
<reference evidence="7 8" key="1">
    <citation type="submission" date="2020-08" db="EMBL/GenBank/DDBJ databases">
        <title>A Genomic Blueprint of the Chicken Gut Microbiome.</title>
        <authorList>
            <person name="Gilroy R."/>
            <person name="Ravi A."/>
            <person name="Getino M."/>
            <person name="Pursley I."/>
            <person name="Horton D.L."/>
            <person name="Alikhan N.-F."/>
            <person name="Baker D."/>
            <person name="Gharbi K."/>
            <person name="Hall N."/>
            <person name="Watson M."/>
            <person name="Adriaenssens E.M."/>
            <person name="Foster-Nyarko E."/>
            <person name="Jarju S."/>
            <person name="Secka A."/>
            <person name="Antonio M."/>
            <person name="Oren A."/>
            <person name="Chaudhuri R."/>
            <person name="La Ragione R.M."/>
            <person name="Hildebrand F."/>
            <person name="Pallen M.J."/>
        </authorList>
    </citation>
    <scope>NUCLEOTIDE SEQUENCE [LARGE SCALE GENOMIC DNA]</scope>
    <source>
        <strain evidence="7 8">Sa3CUN1</strain>
    </source>
</reference>
<dbReference type="SUPFAM" id="SSF53706">
    <property type="entry name" value="Formate dehydrogenase/DMSO reductase, domains 1-3"/>
    <property type="match status" value="1"/>
</dbReference>
<dbReference type="InterPro" id="IPR006963">
    <property type="entry name" value="Mopterin_OxRdtase_4Fe-4S_dom"/>
</dbReference>
<dbReference type="Gene3D" id="2.40.40.20">
    <property type="match status" value="1"/>
</dbReference>
<comment type="caution">
    <text evidence="7">The sequence shown here is derived from an EMBL/GenBank/DDBJ whole genome shotgun (WGS) entry which is preliminary data.</text>
</comment>
<keyword evidence="5" id="KW-0411">Iron-sulfur</keyword>